<feature type="domain" description="Amidohydrolase-related" evidence="2">
    <location>
        <begin position="575"/>
        <end position="668"/>
    </location>
</feature>
<keyword evidence="1" id="KW-0732">Signal</keyword>
<dbReference type="PANTHER" id="PTHR43135:SF3">
    <property type="entry name" value="ALPHA-D-RIBOSE 1-METHYLPHOSPHONATE 5-TRIPHOSPHATE DIPHOSPHATASE"/>
    <property type="match status" value="1"/>
</dbReference>
<evidence type="ECO:0000259" key="2">
    <source>
        <dbReference type="Pfam" id="PF01979"/>
    </source>
</evidence>
<feature type="chain" id="PRO_5046675595" evidence="1">
    <location>
        <begin position="22"/>
        <end position="690"/>
    </location>
</feature>
<dbReference type="Gene3D" id="1.20.58.520">
    <property type="entry name" value="Amidohydrolase"/>
    <property type="match status" value="1"/>
</dbReference>
<dbReference type="RefSeq" id="WP_381490104.1">
    <property type="nucleotide sequence ID" value="NZ_JBHTIK010000005.1"/>
</dbReference>
<dbReference type="InterPro" id="IPR032466">
    <property type="entry name" value="Metal_Hydrolase"/>
</dbReference>
<dbReference type="EMBL" id="JBHTIK010000005">
    <property type="protein sequence ID" value="MFD0848767.1"/>
    <property type="molecule type" value="Genomic_DNA"/>
</dbReference>
<dbReference type="Gene3D" id="2.30.40.10">
    <property type="entry name" value="Urease, subunit C, domain 1"/>
    <property type="match status" value="2"/>
</dbReference>
<gene>
    <name evidence="3" type="ORF">ACFQ00_10575</name>
</gene>
<reference evidence="4" key="1">
    <citation type="journal article" date="2019" name="Int. J. Syst. Evol. Microbiol.">
        <title>The Global Catalogue of Microorganisms (GCM) 10K type strain sequencing project: providing services to taxonomists for standard genome sequencing and annotation.</title>
        <authorList>
            <consortium name="The Broad Institute Genomics Platform"/>
            <consortium name="The Broad Institute Genome Sequencing Center for Infectious Disease"/>
            <person name="Wu L."/>
            <person name="Ma J."/>
        </authorList>
    </citation>
    <scope>NUCLEOTIDE SEQUENCE [LARGE SCALE GENOMIC DNA]</scope>
    <source>
        <strain evidence="4">CCUG 52537</strain>
    </source>
</reference>
<dbReference type="SUPFAM" id="SSF51556">
    <property type="entry name" value="Metallo-dependent hydrolases"/>
    <property type="match status" value="1"/>
</dbReference>
<organism evidence="3 4">
    <name type="scientific">Sphingosinicella xenopeptidilytica</name>
    <dbReference type="NCBI Taxonomy" id="364098"/>
    <lineage>
        <taxon>Bacteria</taxon>
        <taxon>Pseudomonadati</taxon>
        <taxon>Pseudomonadota</taxon>
        <taxon>Alphaproteobacteria</taxon>
        <taxon>Sphingomonadales</taxon>
        <taxon>Sphingosinicellaceae</taxon>
        <taxon>Sphingosinicella</taxon>
    </lineage>
</organism>
<sequence length="690" mass="73251">MMRLVLIAALLASAALGPVHAHEAPAPEQQSQPVPKDQLLKPPAGAVQYLMVSEAGTHGSQWRWQLPDGRTAYRWSQELRGWITEMDQVTRFGSNGVIEALTVRGVTMSGDAAEEFSVANGRATWKTANDAGEAAAGGWYIPAGGVGIAGAPLIEALAAAGDKGLDFLPSGKGRMTFGGTQTIEGPSGPKTVQLAFISGILPSPVPVWLDENKRYFAEISYISLLPVGYEGALRQLRDAQDAATAEAVAGIAKRFLDPAAKAPVLIDNVQLFDADKGTFLANKAVLARDGKIAAIAAAGSLKAPAGARIIDGRGKTLVPGIWDSHLHIGDDWSVLSNIANGITSFRSPGTTFDRAVEATKRRAAGELLMGEPFISVIIDKKDPLAAQGAEVVSSAEEAVAVVRRVKAAGLWGVKFYTSMNPAWIAPAAAEAHRLGLHVHGHVPATMKPSEAVAAGYDELTHLNFVVMEAMPREVIDKANTRQRMEGPARYFKDVDLDGPLMKGFIADLVRHKTQVDPTIVIFESFLTQDGGKPHPAYAPYMGIISPVIERSQFTAGGYPLVEGLTRDDYRRSYAKMVELVGRLHKAGVTIVAGTDGWGIELIRELEIYQQAGFTPAEALQSATIVPARVVGADTRTGSIAVGKEADMVLVDGDVSKDLGALRRVMTVVSDGYVMDAAALRKAAGYSGAPK</sequence>
<feature type="signal peptide" evidence="1">
    <location>
        <begin position="1"/>
        <end position="21"/>
    </location>
</feature>
<keyword evidence="4" id="KW-1185">Reference proteome</keyword>
<dbReference type="PANTHER" id="PTHR43135">
    <property type="entry name" value="ALPHA-D-RIBOSE 1-METHYLPHOSPHONATE 5-TRIPHOSPHATE DIPHOSPHATASE"/>
    <property type="match status" value="1"/>
</dbReference>
<dbReference type="InterPro" id="IPR051781">
    <property type="entry name" value="Metallo-dep_Hydrolase"/>
</dbReference>
<dbReference type="Gene3D" id="3.40.50.10910">
    <property type="entry name" value="Amidohydrolase"/>
    <property type="match status" value="1"/>
</dbReference>
<evidence type="ECO:0000313" key="3">
    <source>
        <dbReference type="EMBL" id="MFD0848767.1"/>
    </source>
</evidence>
<proteinExistence type="predicted"/>
<dbReference type="Gene3D" id="3.30.110.90">
    <property type="entry name" value="Amidohydrolase"/>
    <property type="match status" value="2"/>
</dbReference>
<dbReference type="InterPro" id="IPR011059">
    <property type="entry name" value="Metal-dep_hydrolase_composite"/>
</dbReference>
<name>A0ABW3C4X3_SPHXN</name>
<dbReference type="InterPro" id="IPR006680">
    <property type="entry name" value="Amidohydro-rel"/>
</dbReference>
<dbReference type="SUPFAM" id="SSF51338">
    <property type="entry name" value="Composite domain of metallo-dependent hydrolases"/>
    <property type="match status" value="1"/>
</dbReference>
<accession>A0ABW3C4X3</accession>
<protein>
    <submittedName>
        <fullName evidence="3">Amidohydrolase family protein</fullName>
    </submittedName>
</protein>
<dbReference type="Pfam" id="PF01979">
    <property type="entry name" value="Amidohydro_1"/>
    <property type="match status" value="1"/>
</dbReference>
<dbReference type="Proteomes" id="UP001597124">
    <property type="component" value="Unassembled WGS sequence"/>
</dbReference>
<evidence type="ECO:0000256" key="1">
    <source>
        <dbReference type="SAM" id="SignalP"/>
    </source>
</evidence>
<comment type="caution">
    <text evidence="3">The sequence shown here is derived from an EMBL/GenBank/DDBJ whole genome shotgun (WGS) entry which is preliminary data.</text>
</comment>
<evidence type="ECO:0000313" key="4">
    <source>
        <dbReference type="Proteomes" id="UP001597124"/>
    </source>
</evidence>